<dbReference type="AlphaFoldDB" id="A0A804MN94"/>
<reference evidence="3" key="3">
    <citation type="submission" date="2021-05" db="UniProtKB">
        <authorList>
            <consortium name="EnsemblPlants"/>
        </authorList>
    </citation>
    <scope>IDENTIFICATION</scope>
    <source>
        <strain evidence="3">cv. B73</strain>
    </source>
</reference>
<organism evidence="3 4">
    <name type="scientific">Zea mays</name>
    <name type="common">Maize</name>
    <dbReference type="NCBI Taxonomy" id="4577"/>
    <lineage>
        <taxon>Eukaryota</taxon>
        <taxon>Viridiplantae</taxon>
        <taxon>Streptophyta</taxon>
        <taxon>Embryophyta</taxon>
        <taxon>Tracheophyta</taxon>
        <taxon>Spermatophyta</taxon>
        <taxon>Magnoliopsida</taxon>
        <taxon>Liliopsida</taxon>
        <taxon>Poales</taxon>
        <taxon>Poaceae</taxon>
        <taxon>PACMAD clade</taxon>
        <taxon>Panicoideae</taxon>
        <taxon>Andropogonodae</taxon>
        <taxon>Andropogoneae</taxon>
        <taxon>Tripsacinae</taxon>
        <taxon>Zea</taxon>
    </lineage>
</organism>
<name>A0A804MN94_MAIZE</name>
<keyword evidence="2" id="KW-0472">Membrane</keyword>
<dbReference type="EnsemblPlants" id="Zm00001eb099400_T001">
    <property type="protein sequence ID" value="Zm00001eb099400_P001"/>
    <property type="gene ID" value="Zm00001eb099400"/>
</dbReference>
<reference evidence="3" key="2">
    <citation type="submission" date="2019-07" db="EMBL/GenBank/DDBJ databases">
        <authorList>
            <person name="Seetharam A."/>
            <person name="Woodhouse M."/>
            <person name="Cannon E."/>
        </authorList>
    </citation>
    <scope>NUCLEOTIDE SEQUENCE [LARGE SCALE GENOMIC DNA]</scope>
    <source>
        <strain evidence="3">cv. B73</strain>
    </source>
</reference>
<dbReference type="InParanoid" id="A0A804MN94"/>
<evidence type="ECO:0000313" key="3">
    <source>
        <dbReference type="EnsemblPlants" id="Zm00001eb099400_P001"/>
    </source>
</evidence>
<feature type="compositionally biased region" description="Basic and acidic residues" evidence="1">
    <location>
        <begin position="101"/>
        <end position="121"/>
    </location>
</feature>
<evidence type="ECO:0000256" key="1">
    <source>
        <dbReference type="SAM" id="MobiDB-lite"/>
    </source>
</evidence>
<evidence type="ECO:0000256" key="2">
    <source>
        <dbReference type="SAM" id="Phobius"/>
    </source>
</evidence>
<keyword evidence="2" id="KW-1133">Transmembrane helix</keyword>
<evidence type="ECO:0000313" key="4">
    <source>
        <dbReference type="Proteomes" id="UP000007305"/>
    </source>
</evidence>
<reference evidence="4" key="1">
    <citation type="submission" date="2015-12" db="EMBL/GenBank/DDBJ databases">
        <title>Update maize B73 reference genome by single molecule sequencing technologies.</title>
        <authorList>
            <consortium name="Maize Genome Sequencing Project"/>
            <person name="Ware D."/>
        </authorList>
    </citation>
    <scope>NUCLEOTIDE SEQUENCE [LARGE SCALE GENOMIC DNA]</scope>
    <source>
        <strain evidence="4">cv. B73</strain>
    </source>
</reference>
<dbReference type="SUPFAM" id="SSF55729">
    <property type="entry name" value="Acyl-CoA N-acyltransferases (Nat)"/>
    <property type="match status" value="1"/>
</dbReference>
<feature type="transmembrane region" description="Helical" evidence="2">
    <location>
        <begin position="59"/>
        <end position="84"/>
    </location>
</feature>
<dbReference type="Proteomes" id="UP000007305">
    <property type="component" value="Chromosome 2"/>
</dbReference>
<protein>
    <submittedName>
        <fullName evidence="3">Uncharacterized protein</fullName>
    </submittedName>
</protein>
<keyword evidence="2" id="KW-0812">Transmembrane</keyword>
<feature type="region of interest" description="Disordered" evidence="1">
    <location>
        <begin position="90"/>
        <end position="121"/>
    </location>
</feature>
<accession>A0A804MN94</accession>
<dbReference type="Gramene" id="Zm00001eb099400_T001">
    <property type="protein sequence ID" value="Zm00001eb099400_P001"/>
    <property type="gene ID" value="Zm00001eb099400"/>
</dbReference>
<keyword evidence="4" id="KW-1185">Reference proteome</keyword>
<proteinExistence type="predicted"/>
<dbReference type="InterPro" id="IPR016181">
    <property type="entry name" value="Acyl_CoA_acyltransferase"/>
</dbReference>
<sequence>MLHRTLLLRAVVHALPLNAPAAATRRRRVAAAGRPAVHDAAQGLLDRRDALVPPVRGSALAALLLILLLLVVVAVAAAAAAAALDVRSPVRGDEEQAADAPAERGDLGPARAHLEGGQRADDVRDEVRAVLAAERRAHHEPAGAVGPRVHAQLVGLRRQQLRLRLRLRPPGAFVVGVGVGVGGRHHRRGLALQLLHVVQHLGQQRRFVRLHERVRANNTGAHRIT</sequence>